<reference evidence="10 11" key="1">
    <citation type="submission" date="2017-06" db="EMBL/GenBank/DDBJ databases">
        <title>Draft genome sequence of anaerobic fermentative bacterium Anaeromicrobium sediminis DY2726D isolated from West Pacific Ocean sediments.</title>
        <authorList>
            <person name="Zeng X."/>
        </authorList>
    </citation>
    <scope>NUCLEOTIDE SEQUENCE [LARGE SCALE GENOMIC DNA]</scope>
    <source>
        <strain evidence="10 11">DY2726D</strain>
    </source>
</reference>
<dbReference type="InterPro" id="IPR056739">
    <property type="entry name" value="NfeD_membrane"/>
</dbReference>
<feature type="domain" description="NfeD integral membrane" evidence="8">
    <location>
        <begin position="233"/>
        <end position="348"/>
    </location>
</feature>
<dbReference type="InterPro" id="IPR056738">
    <property type="entry name" value="NfeD1b_N"/>
</dbReference>
<dbReference type="PANTHER" id="PTHR33507:SF3">
    <property type="entry name" value="INNER MEMBRANE PROTEIN YBBJ"/>
    <property type="match status" value="1"/>
</dbReference>
<dbReference type="Proteomes" id="UP000216024">
    <property type="component" value="Unassembled WGS sequence"/>
</dbReference>
<dbReference type="EMBL" id="NIBG01000010">
    <property type="protein sequence ID" value="PAB58932.1"/>
    <property type="molecule type" value="Genomic_DNA"/>
</dbReference>
<evidence type="ECO:0000259" key="9">
    <source>
        <dbReference type="Pfam" id="PF25145"/>
    </source>
</evidence>
<dbReference type="Pfam" id="PF24961">
    <property type="entry name" value="NfeD_membrane"/>
    <property type="match status" value="1"/>
</dbReference>
<feature type="signal peptide" evidence="6">
    <location>
        <begin position="1"/>
        <end position="26"/>
    </location>
</feature>
<accession>A0A267MHQ0</accession>
<evidence type="ECO:0000256" key="2">
    <source>
        <dbReference type="ARBA" id="ARBA00022692"/>
    </source>
</evidence>
<evidence type="ECO:0000259" key="8">
    <source>
        <dbReference type="Pfam" id="PF24961"/>
    </source>
</evidence>
<evidence type="ECO:0000256" key="1">
    <source>
        <dbReference type="ARBA" id="ARBA00004141"/>
    </source>
</evidence>
<feature type="chain" id="PRO_5039254614" evidence="6">
    <location>
        <begin position="27"/>
        <end position="435"/>
    </location>
</feature>
<feature type="transmembrane region" description="Helical" evidence="5">
    <location>
        <begin position="230"/>
        <end position="248"/>
    </location>
</feature>
<dbReference type="InterPro" id="IPR012340">
    <property type="entry name" value="NA-bd_OB-fold"/>
</dbReference>
<dbReference type="SUPFAM" id="SSF52096">
    <property type="entry name" value="ClpP/crotonase"/>
    <property type="match status" value="1"/>
</dbReference>
<keyword evidence="6" id="KW-0732">Signal</keyword>
<feature type="transmembrane region" description="Helical" evidence="5">
    <location>
        <begin position="303"/>
        <end position="322"/>
    </location>
</feature>
<dbReference type="InterPro" id="IPR002810">
    <property type="entry name" value="NfeD-like_C"/>
</dbReference>
<protein>
    <submittedName>
        <fullName evidence="10">Uncharacterized protein</fullName>
    </submittedName>
</protein>
<organism evidence="10 11">
    <name type="scientific">Anaeromicrobium sediminis</name>
    <dbReference type="NCBI Taxonomy" id="1478221"/>
    <lineage>
        <taxon>Bacteria</taxon>
        <taxon>Bacillati</taxon>
        <taxon>Bacillota</taxon>
        <taxon>Clostridia</taxon>
        <taxon>Peptostreptococcales</taxon>
        <taxon>Thermotaleaceae</taxon>
        <taxon>Anaeromicrobium</taxon>
    </lineage>
</organism>
<proteinExistence type="predicted"/>
<dbReference type="OrthoDB" id="9806253at2"/>
<evidence type="ECO:0000256" key="3">
    <source>
        <dbReference type="ARBA" id="ARBA00022989"/>
    </source>
</evidence>
<dbReference type="Pfam" id="PF01957">
    <property type="entry name" value="NfeD"/>
    <property type="match status" value="1"/>
</dbReference>
<dbReference type="AlphaFoldDB" id="A0A267MHQ0"/>
<evidence type="ECO:0000256" key="6">
    <source>
        <dbReference type="SAM" id="SignalP"/>
    </source>
</evidence>
<feature type="transmembrane region" description="Helical" evidence="5">
    <location>
        <begin position="255"/>
        <end position="273"/>
    </location>
</feature>
<comment type="caution">
    <text evidence="10">The sequence shown here is derived from an EMBL/GenBank/DDBJ whole genome shotgun (WGS) entry which is preliminary data.</text>
</comment>
<evidence type="ECO:0000256" key="5">
    <source>
        <dbReference type="SAM" id="Phobius"/>
    </source>
</evidence>
<sequence length="435" mass="47513">MKRIVKLLIVLLVFSLLTSMSYGNEAGTVYVIPIKGEINKAVTTYIKANIERAEKDEDAIAIIFEIDTLGGFIQEAVKIKDYILESNLQTIAFVNKKAESAGVLLTISCDKIVMAKGATIGSAETIPHTEKNLSYWKGELRAVAEMKKRDPKLIEAMADKRNEIIDESSGEYIVKKGELLNLTSQEAQDVKLIDGIGSTYKEALNIANINYNHVEVIGENLSLKIAQIVSNPYVATFLIVIGFLGIIIEIMTPGFGIGGLVGIIGFFTFFFGKNLSGDSSMIIIGVFVLGIILFAIEVGIPGFGIFGISGIILIITSIILSFNSIVVGVYALLVSLILCIVVGIFLFKYGPKSKYLNHIILDEKLSIKNQEEYLEHELLINEVGIAITTLRPAGTANIKGNRHDVITEGNFIKAGEQIKVIKVIGKKIIVKKVED</sequence>
<evidence type="ECO:0000313" key="11">
    <source>
        <dbReference type="Proteomes" id="UP000216024"/>
    </source>
</evidence>
<keyword evidence="4 5" id="KW-0472">Membrane</keyword>
<feature type="domain" description="NfeD1b N-terminal" evidence="9">
    <location>
        <begin position="28"/>
        <end position="215"/>
    </location>
</feature>
<keyword evidence="11" id="KW-1185">Reference proteome</keyword>
<dbReference type="RefSeq" id="WP_095133998.1">
    <property type="nucleotide sequence ID" value="NZ_NIBG01000010.1"/>
</dbReference>
<comment type="subcellular location">
    <subcellularLocation>
        <location evidence="1">Membrane</location>
        <topology evidence="1">Multi-pass membrane protein</topology>
    </subcellularLocation>
</comment>
<dbReference type="CDD" id="cd07021">
    <property type="entry name" value="Clp_protease_NfeD_like"/>
    <property type="match status" value="1"/>
</dbReference>
<evidence type="ECO:0000313" key="10">
    <source>
        <dbReference type="EMBL" id="PAB58932.1"/>
    </source>
</evidence>
<name>A0A267MHQ0_9FIRM</name>
<feature type="domain" description="NfeD-like C-terminal" evidence="7">
    <location>
        <begin position="377"/>
        <end position="432"/>
    </location>
</feature>
<evidence type="ECO:0000259" key="7">
    <source>
        <dbReference type="Pfam" id="PF01957"/>
    </source>
</evidence>
<dbReference type="SUPFAM" id="SSF141322">
    <property type="entry name" value="NfeD domain-like"/>
    <property type="match status" value="1"/>
</dbReference>
<feature type="transmembrane region" description="Helical" evidence="5">
    <location>
        <begin position="328"/>
        <end position="347"/>
    </location>
</feature>
<feature type="transmembrane region" description="Helical" evidence="5">
    <location>
        <begin position="279"/>
        <end position="296"/>
    </location>
</feature>
<dbReference type="InterPro" id="IPR052165">
    <property type="entry name" value="Membrane_assoc_protease"/>
</dbReference>
<dbReference type="Gene3D" id="2.40.50.140">
    <property type="entry name" value="Nucleic acid-binding proteins"/>
    <property type="match status" value="1"/>
</dbReference>
<keyword evidence="3 5" id="KW-1133">Transmembrane helix</keyword>
<evidence type="ECO:0000256" key="4">
    <source>
        <dbReference type="ARBA" id="ARBA00023136"/>
    </source>
</evidence>
<keyword evidence="2 5" id="KW-0812">Transmembrane</keyword>
<dbReference type="Pfam" id="PF25145">
    <property type="entry name" value="NfeD1b_N"/>
    <property type="match status" value="1"/>
</dbReference>
<gene>
    <name evidence="10" type="ORF">CCE28_12165</name>
</gene>
<dbReference type="GO" id="GO:0005886">
    <property type="term" value="C:plasma membrane"/>
    <property type="evidence" value="ECO:0007669"/>
    <property type="project" value="TreeGrafter"/>
</dbReference>
<dbReference type="PANTHER" id="PTHR33507">
    <property type="entry name" value="INNER MEMBRANE PROTEIN YBBJ"/>
    <property type="match status" value="1"/>
</dbReference>
<dbReference type="Gene3D" id="3.90.226.10">
    <property type="entry name" value="2-enoyl-CoA Hydratase, Chain A, domain 1"/>
    <property type="match status" value="1"/>
</dbReference>
<dbReference type="InterPro" id="IPR029045">
    <property type="entry name" value="ClpP/crotonase-like_dom_sf"/>
</dbReference>